<dbReference type="GeneID" id="89976822"/>
<gene>
    <name evidence="1" type="ORF">LTR84_008659</name>
</gene>
<dbReference type="SUPFAM" id="SSF55298">
    <property type="entry name" value="YjgF-like"/>
    <property type="match status" value="1"/>
</dbReference>
<dbReference type="RefSeq" id="XP_064701801.1">
    <property type="nucleotide sequence ID" value="XM_064852204.1"/>
</dbReference>
<evidence type="ECO:0000313" key="1">
    <source>
        <dbReference type="EMBL" id="KAK5046202.1"/>
    </source>
</evidence>
<sequence>MPEYTKSSFTYDGLRAFDPAGALTEISNTLHLSQAVVLPVGVQLVATAGQCGFREDGSLSPDKREQILEAFSNADKTLREAGCKDGWKNVYQWILFHPGLDDEYIGALREAMGTYLGENRPAQTGVAVAGLWGGAIIEMNLYAYILPSS</sequence>
<proteinExistence type="predicted"/>
<dbReference type="Gene3D" id="3.30.1330.40">
    <property type="entry name" value="RutC-like"/>
    <property type="match status" value="1"/>
</dbReference>
<dbReference type="Proteomes" id="UP001358417">
    <property type="component" value="Unassembled WGS sequence"/>
</dbReference>
<dbReference type="AlphaFoldDB" id="A0AAV9MX01"/>
<keyword evidence="2" id="KW-1185">Reference proteome</keyword>
<reference evidence="1 2" key="1">
    <citation type="submission" date="2023-08" db="EMBL/GenBank/DDBJ databases">
        <title>Black Yeasts Isolated from many extreme environments.</title>
        <authorList>
            <person name="Coleine C."/>
            <person name="Stajich J.E."/>
            <person name="Selbmann L."/>
        </authorList>
    </citation>
    <scope>NUCLEOTIDE SEQUENCE [LARGE SCALE GENOMIC DNA]</scope>
    <source>
        <strain evidence="1 2">CCFEE 5792</strain>
    </source>
</reference>
<accession>A0AAV9MX01</accession>
<protein>
    <submittedName>
        <fullName evidence="1">Uncharacterized protein</fullName>
    </submittedName>
</protein>
<organism evidence="1 2">
    <name type="scientific">Exophiala bonariae</name>
    <dbReference type="NCBI Taxonomy" id="1690606"/>
    <lineage>
        <taxon>Eukaryota</taxon>
        <taxon>Fungi</taxon>
        <taxon>Dikarya</taxon>
        <taxon>Ascomycota</taxon>
        <taxon>Pezizomycotina</taxon>
        <taxon>Eurotiomycetes</taxon>
        <taxon>Chaetothyriomycetidae</taxon>
        <taxon>Chaetothyriales</taxon>
        <taxon>Herpotrichiellaceae</taxon>
        <taxon>Exophiala</taxon>
    </lineage>
</organism>
<dbReference type="EMBL" id="JAVRRD010000032">
    <property type="protein sequence ID" value="KAK5046202.1"/>
    <property type="molecule type" value="Genomic_DNA"/>
</dbReference>
<dbReference type="Pfam" id="PF01042">
    <property type="entry name" value="Ribonuc_L-PSP"/>
    <property type="match status" value="1"/>
</dbReference>
<name>A0AAV9MX01_9EURO</name>
<dbReference type="InterPro" id="IPR035959">
    <property type="entry name" value="RutC-like_sf"/>
</dbReference>
<evidence type="ECO:0000313" key="2">
    <source>
        <dbReference type="Proteomes" id="UP001358417"/>
    </source>
</evidence>
<comment type="caution">
    <text evidence="1">The sequence shown here is derived from an EMBL/GenBank/DDBJ whole genome shotgun (WGS) entry which is preliminary data.</text>
</comment>
<dbReference type="InterPro" id="IPR006175">
    <property type="entry name" value="YjgF/YER057c/UK114"/>
</dbReference>